<evidence type="ECO:0000256" key="1">
    <source>
        <dbReference type="SAM" id="SignalP"/>
    </source>
</evidence>
<gene>
    <name evidence="2" type="ORF">Mal52_25760</name>
</gene>
<accession>A0A517ZNQ7</accession>
<keyword evidence="3" id="KW-1185">Reference proteome</keyword>
<evidence type="ECO:0000313" key="3">
    <source>
        <dbReference type="Proteomes" id="UP000319383"/>
    </source>
</evidence>
<dbReference type="Proteomes" id="UP000319383">
    <property type="component" value="Chromosome"/>
</dbReference>
<keyword evidence="1" id="KW-0732">Signal</keyword>
<organism evidence="2 3">
    <name type="scientific">Symmachiella dynata</name>
    <dbReference type="NCBI Taxonomy" id="2527995"/>
    <lineage>
        <taxon>Bacteria</taxon>
        <taxon>Pseudomonadati</taxon>
        <taxon>Planctomycetota</taxon>
        <taxon>Planctomycetia</taxon>
        <taxon>Planctomycetales</taxon>
        <taxon>Planctomycetaceae</taxon>
        <taxon>Symmachiella</taxon>
    </lineage>
</organism>
<dbReference type="AlphaFoldDB" id="A0A517ZNQ7"/>
<protein>
    <submittedName>
        <fullName evidence="2">Uncharacterized protein</fullName>
    </submittedName>
</protein>
<feature type="signal peptide" evidence="1">
    <location>
        <begin position="1"/>
        <end position="33"/>
    </location>
</feature>
<feature type="chain" id="PRO_5021871770" evidence="1">
    <location>
        <begin position="34"/>
        <end position="127"/>
    </location>
</feature>
<dbReference type="EMBL" id="CP036276">
    <property type="protein sequence ID" value="QDU44098.1"/>
    <property type="molecule type" value="Genomic_DNA"/>
</dbReference>
<dbReference type="KEGG" id="sdyn:Mal52_25760"/>
<reference evidence="2 3" key="1">
    <citation type="submission" date="2019-02" db="EMBL/GenBank/DDBJ databases">
        <title>Deep-cultivation of Planctomycetes and their phenomic and genomic characterization uncovers novel biology.</title>
        <authorList>
            <person name="Wiegand S."/>
            <person name="Jogler M."/>
            <person name="Boedeker C."/>
            <person name="Pinto D."/>
            <person name="Vollmers J."/>
            <person name="Rivas-Marin E."/>
            <person name="Kohn T."/>
            <person name="Peeters S.H."/>
            <person name="Heuer A."/>
            <person name="Rast P."/>
            <person name="Oberbeckmann S."/>
            <person name="Bunk B."/>
            <person name="Jeske O."/>
            <person name="Meyerdierks A."/>
            <person name="Storesund J.E."/>
            <person name="Kallscheuer N."/>
            <person name="Luecker S."/>
            <person name="Lage O.M."/>
            <person name="Pohl T."/>
            <person name="Merkel B.J."/>
            <person name="Hornburger P."/>
            <person name="Mueller R.-W."/>
            <person name="Bruemmer F."/>
            <person name="Labrenz M."/>
            <person name="Spormann A.M."/>
            <person name="Op den Camp H."/>
            <person name="Overmann J."/>
            <person name="Amann R."/>
            <person name="Jetten M.S.M."/>
            <person name="Mascher T."/>
            <person name="Medema M.H."/>
            <person name="Devos D.P."/>
            <person name="Kaster A.-K."/>
            <person name="Ovreas L."/>
            <person name="Rohde M."/>
            <person name="Galperin M.Y."/>
            <person name="Jogler C."/>
        </authorList>
    </citation>
    <scope>NUCLEOTIDE SEQUENCE [LARGE SCALE GENOMIC DNA]</scope>
    <source>
        <strain evidence="2 3">Mal52</strain>
    </source>
</reference>
<name>A0A517ZNQ7_9PLAN</name>
<proteinExistence type="predicted"/>
<sequence precursor="true">MLRCIEQSGSKRLAGALLAVSAILAGAQTIARADEPILYGPNQPQIEYLEPAGEVYHEEYHGVYTAPIPEGQRLYGLRNFKPPGKNIYEPPPIYQPPGLFPGPFWPYYGLYGSGFYGPYGGYFYGGF</sequence>
<evidence type="ECO:0000313" key="2">
    <source>
        <dbReference type="EMBL" id="QDU44098.1"/>
    </source>
</evidence>
<dbReference type="RefSeq" id="WP_145376437.1">
    <property type="nucleotide sequence ID" value="NZ_CP036276.1"/>
</dbReference>